<dbReference type="InterPro" id="IPR000515">
    <property type="entry name" value="MetI-like"/>
</dbReference>
<dbReference type="InterPro" id="IPR050388">
    <property type="entry name" value="ABC_Ni/Peptide_Import"/>
</dbReference>
<dbReference type="GO" id="GO:0016887">
    <property type="term" value="F:ATP hydrolysis activity"/>
    <property type="evidence" value="ECO:0007669"/>
    <property type="project" value="InterPro"/>
</dbReference>
<dbReference type="GO" id="GO:0005524">
    <property type="term" value="F:ATP binding"/>
    <property type="evidence" value="ECO:0007669"/>
    <property type="project" value="UniProtKB-KW"/>
</dbReference>
<gene>
    <name evidence="15" type="ORF">HNP84_006673</name>
</gene>
<accession>A0A840PGF7</accession>
<keyword evidence="16" id="KW-1185">Reference proteome</keyword>
<feature type="compositionally biased region" description="Basic and acidic residues" evidence="12">
    <location>
        <begin position="572"/>
        <end position="584"/>
    </location>
</feature>
<keyword evidence="6 11" id="KW-0812">Transmembrane</keyword>
<dbReference type="InterPro" id="IPR027417">
    <property type="entry name" value="P-loop_NTPase"/>
</dbReference>
<evidence type="ECO:0000259" key="14">
    <source>
        <dbReference type="PROSITE" id="PS50928"/>
    </source>
</evidence>
<dbReference type="GO" id="GO:0055085">
    <property type="term" value="P:transmembrane transport"/>
    <property type="evidence" value="ECO:0007669"/>
    <property type="project" value="InterPro"/>
</dbReference>
<dbReference type="InterPro" id="IPR003439">
    <property type="entry name" value="ABC_transporter-like_ATP-bd"/>
</dbReference>
<name>A0A840PGF7_9ACTN</name>
<evidence type="ECO:0000256" key="2">
    <source>
        <dbReference type="ARBA" id="ARBA00004202"/>
    </source>
</evidence>
<dbReference type="Pfam" id="PF00528">
    <property type="entry name" value="BPD_transp_1"/>
    <property type="match status" value="1"/>
</dbReference>
<comment type="caution">
    <text evidence="15">The sequence shown here is derived from an EMBL/GenBank/DDBJ whole genome shotgun (WGS) entry which is preliminary data.</text>
</comment>
<dbReference type="PANTHER" id="PTHR43297:SF2">
    <property type="entry name" value="DIPEPTIDE TRANSPORT ATP-BINDING PROTEIN DPPD"/>
    <property type="match status" value="1"/>
</dbReference>
<feature type="transmembrane region" description="Helical" evidence="11">
    <location>
        <begin position="238"/>
        <end position="262"/>
    </location>
</feature>
<proteinExistence type="inferred from homology"/>
<feature type="transmembrane region" description="Helical" evidence="11">
    <location>
        <begin position="138"/>
        <end position="157"/>
    </location>
</feature>
<keyword evidence="4 11" id="KW-0813">Transport</keyword>
<evidence type="ECO:0000256" key="8">
    <source>
        <dbReference type="ARBA" id="ARBA00022840"/>
    </source>
</evidence>
<feature type="transmembrane region" description="Helical" evidence="11">
    <location>
        <begin position="12"/>
        <end position="35"/>
    </location>
</feature>
<dbReference type="SUPFAM" id="SSF161098">
    <property type="entry name" value="MetI-like"/>
    <property type="match status" value="1"/>
</dbReference>
<evidence type="ECO:0000256" key="7">
    <source>
        <dbReference type="ARBA" id="ARBA00022741"/>
    </source>
</evidence>
<evidence type="ECO:0000256" key="4">
    <source>
        <dbReference type="ARBA" id="ARBA00022448"/>
    </source>
</evidence>
<evidence type="ECO:0000313" key="16">
    <source>
        <dbReference type="Proteomes" id="UP000578449"/>
    </source>
</evidence>
<feature type="region of interest" description="Disordered" evidence="12">
    <location>
        <begin position="268"/>
        <end position="296"/>
    </location>
</feature>
<dbReference type="InterPro" id="IPR035906">
    <property type="entry name" value="MetI-like_sf"/>
</dbReference>
<feature type="compositionally biased region" description="Basic residues" evidence="12">
    <location>
        <begin position="273"/>
        <end position="286"/>
    </location>
</feature>
<organism evidence="15 16">
    <name type="scientific">Thermocatellispora tengchongensis</name>
    <dbReference type="NCBI Taxonomy" id="1073253"/>
    <lineage>
        <taxon>Bacteria</taxon>
        <taxon>Bacillati</taxon>
        <taxon>Actinomycetota</taxon>
        <taxon>Actinomycetes</taxon>
        <taxon>Streptosporangiales</taxon>
        <taxon>Streptosporangiaceae</taxon>
        <taxon>Thermocatellispora</taxon>
    </lineage>
</organism>
<dbReference type="Gene3D" id="3.40.50.300">
    <property type="entry name" value="P-loop containing nucleotide triphosphate hydrolases"/>
    <property type="match status" value="1"/>
</dbReference>
<sequence length="584" mass="61682">MRSGLRRGLLGPQGVVTVLGTLALVLVIVIAPHVWGDAATTTSVADRLDGPSAAHPFGTDDLGRDVLARVLVAARLSVLLALGSTVIAVLGGVVLGVVATVLPRPLRRLVSALIDILLSFPWLLLALFFSVIWGANAIGAMLAVGFAGVPSIARLTYTLASSVADRDYVRAARIAGVGRAGVVVRHVIPNILPPLLVSTAAHASAALLSFAGLSFLGLGVQAPDFDWGRLLREGIARIYVNPMAALGPGIAIVLTGLVLNAIGSLTGETASRTPRRPAGRRARPAKRASAGERPEPAAVVEVEDLRVSFPDAEGRLVERVRGVGFSIRPGETVGIVGASGSGKSVTAMAVAGLLGAEAHVSAAAVRFQGIDMTSAPTAAERSRLGLELAVVFQDPLTSLNPSLTVGRQLTEVSEVHERVPRARARSRARQVLESVGIAEPHRRARQYPHQLSGGMRQRAMIGMGLMGRPRLVIADEPTTALDVTVQRQVLRVLHEARRRTGSAILFISHDIALVSGFCDRVLVMKDGEIVEELEAARLDEARHPYTRALIACVPHMTTDRSRPLPVIGDLAEPDRQDVAEEARA</sequence>
<dbReference type="InterPro" id="IPR003593">
    <property type="entry name" value="AAA+_ATPase"/>
</dbReference>
<evidence type="ECO:0000259" key="13">
    <source>
        <dbReference type="PROSITE" id="PS50893"/>
    </source>
</evidence>
<dbReference type="GO" id="GO:0005886">
    <property type="term" value="C:plasma membrane"/>
    <property type="evidence" value="ECO:0007669"/>
    <property type="project" value="UniProtKB-SubCell"/>
</dbReference>
<dbReference type="Proteomes" id="UP000578449">
    <property type="component" value="Unassembled WGS sequence"/>
</dbReference>
<keyword evidence="9 11" id="KW-1133">Transmembrane helix</keyword>
<evidence type="ECO:0000313" key="15">
    <source>
        <dbReference type="EMBL" id="MBB5136921.1"/>
    </source>
</evidence>
<comment type="similarity">
    <text evidence="3">Belongs to the ABC transporter superfamily.</text>
</comment>
<dbReference type="Pfam" id="PF00005">
    <property type="entry name" value="ABC_tran"/>
    <property type="match status" value="1"/>
</dbReference>
<dbReference type="PANTHER" id="PTHR43297">
    <property type="entry name" value="OLIGOPEPTIDE TRANSPORT ATP-BINDING PROTEIN APPD"/>
    <property type="match status" value="1"/>
</dbReference>
<evidence type="ECO:0000256" key="6">
    <source>
        <dbReference type="ARBA" id="ARBA00022692"/>
    </source>
</evidence>
<feature type="transmembrane region" description="Helical" evidence="11">
    <location>
        <begin position="78"/>
        <end position="102"/>
    </location>
</feature>
<keyword evidence="5" id="KW-1003">Cell membrane</keyword>
<dbReference type="PROSITE" id="PS50928">
    <property type="entry name" value="ABC_TM1"/>
    <property type="match status" value="1"/>
</dbReference>
<keyword evidence="7" id="KW-0547">Nucleotide-binding</keyword>
<dbReference type="CDD" id="cd03257">
    <property type="entry name" value="ABC_NikE_OppD_transporters"/>
    <property type="match status" value="1"/>
</dbReference>
<feature type="region of interest" description="Disordered" evidence="12">
    <location>
        <begin position="563"/>
        <end position="584"/>
    </location>
</feature>
<reference evidence="15 16" key="1">
    <citation type="submission" date="2020-08" db="EMBL/GenBank/DDBJ databases">
        <title>Genomic Encyclopedia of Type Strains, Phase IV (KMG-IV): sequencing the most valuable type-strain genomes for metagenomic binning, comparative biology and taxonomic classification.</title>
        <authorList>
            <person name="Goeker M."/>
        </authorList>
    </citation>
    <scope>NUCLEOTIDE SEQUENCE [LARGE SCALE GENOMIC DNA]</scope>
    <source>
        <strain evidence="15 16">DSM 45615</strain>
    </source>
</reference>
<dbReference type="EMBL" id="JACHGN010000016">
    <property type="protein sequence ID" value="MBB5136921.1"/>
    <property type="molecule type" value="Genomic_DNA"/>
</dbReference>
<dbReference type="CDD" id="cd06261">
    <property type="entry name" value="TM_PBP2"/>
    <property type="match status" value="1"/>
</dbReference>
<evidence type="ECO:0000256" key="1">
    <source>
        <dbReference type="ARBA" id="ARBA00004141"/>
    </source>
</evidence>
<dbReference type="SUPFAM" id="SSF52540">
    <property type="entry name" value="P-loop containing nucleoside triphosphate hydrolases"/>
    <property type="match status" value="1"/>
</dbReference>
<dbReference type="SMART" id="SM00382">
    <property type="entry name" value="AAA"/>
    <property type="match status" value="1"/>
</dbReference>
<dbReference type="AlphaFoldDB" id="A0A840PGF7"/>
<keyword evidence="10 11" id="KW-0472">Membrane</keyword>
<feature type="transmembrane region" description="Helical" evidence="11">
    <location>
        <begin position="109"/>
        <end position="132"/>
    </location>
</feature>
<evidence type="ECO:0000256" key="12">
    <source>
        <dbReference type="SAM" id="MobiDB-lite"/>
    </source>
</evidence>
<dbReference type="Gene3D" id="1.10.3720.10">
    <property type="entry name" value="MetI-like"/>
    <property type="match status" value="1"/>
</dbReference>
<evidence type="ECO:0000256" key="3">
    <source>
        <dbReference type="ARBA" id="ARBA00005417"/>
    </source>
</evidence>
<dbReference type="RefSeq" id="WP_185053793.1">
    <property type="nucleotide sequence ID" value="NZ_BAABIX010000021.1"/>
</dbReference>
<dbReference type="InterPro" id="IPR017871">
    <property type="entry name" value="ABC_transporter-like_CS"/>
</dbReference>
<evidence type="ECO:0000256" key="11">
    <source>
        <dbReference type="RuleBase" id="RU363032"/>
    </source>
</evidence>
<comment type="subcellular location">
    <subcellularLocation>
        <location evidence="11">Cell membrane</location>
        <topology evidence="11">Multi-pass membrane protein</topology>
    </subcellularLocation>
    <subcellularLocation>
        <location evidence="2">Cell membrane</location>
        <topology evidence="2">Peripheral membrane protein</topology>
    </subcellularLocation>
    <subcellularLocation>
        <location evidence="1">Membrane</location>
        <topology evidence="1">Multi-pass membrane protein</topology>
    </subcellularLocation>
</comment>
<comment type="similarity">
    <text evidence="11">Belongs to the binding-protein-dependent transport system permease family.</text>
</comment>
<feature type="domain" description="ABC transporter" evidence="13">
    <location>
        <begin position="300"/>
        <end position="551"/>
    </location>
</feature>
<evidence type="ECO:0000256" key="5">
    <source>
        <dbReference type="ARBA" id="ARBA00022475"/>
    </source>
</evidence>
<feature type="domain" description="ABC transmembrane type-1" evidence="14">
    <location>
        <begin position="74"/>
        <end position="263"/>
    </location>
</feature>
<protein>
    <submittedName>
        <fullName evidence="15">ABC-type dipeptide/oligopeptide/nickel transport system ATPase component/ABC-type dipeptide/oligopeptide/nickel transport system permease subunit</fullName>
    </submittedName>
</protein>
<dbReference type="PROSITE" id="PS00211">
    <property type="entry name" value="ABC_TRANSPORTER_1"/>
    <property type="match status" value="1"/>
</dbReference>
<keyword evidence="8" id="KW-0067">ATP-binding</keyword>
<evidence type="ECO:0000256" key="10">
    <source>
        <dbReference type="ARBA" id="ARBA00023136"/>
    </source>
</evidence>
<dbReference type="PROSITE" id="PS50893">
    <property type="entry name" value="ABC_TRANSPORTER_2"/>
    <property type="match status" value="1"/>
</dbReference>
<evidence type="ECO:0000256" key="9">
    <source>
        <dbReference type="ARBA" id="ARBA00022989"/>
    </source>
</evidence>